<proteinExistence type="inferred from homology"/>
<dbReference type="InterPro" id="IPR011010">
    <property type="entry name" value="DNA_brk_join_enz"/>
</dbReference>
<gene>
    <name evidence="7" type="primary">intS_3</name>
    <name evidence="7" type="ORF">SPMU_24910</name>
</gene>
<reference evidence="7 8" key="1">
    <citation type="submission" date="2017-03" db="EMBL/GenBank/DDBJ databases">
        <title>Genome sequence of Sphingomonas mucosissima DSM 17494.</title>
        <authorList>
            <person name="Poehlein A."/>
            <person name="Wuebbeler J.H."/>
            <person name="Steinbuechel A."/>
            <person name="Daniel R."/>
        </authorList>
    </citation>
    <scope>NUCLEOTIDE SEQUENCE [LARGE SCALE GENOMIC DNA]</scope>
    <source>
        <strain evidence="7 8">DSM 17494</strain>
    </source>
</reference>
<dbReference type="OrthoDB" id="7615137at2"/>
<comment type="similarity">
    <text evidence="1">Belongs to the 'phage' integrase family.</text>
</comment>
<dbReference type="InterPro" id="IPR013762">
    <property type="entry name" value="Integrase-like_cat_sf"/>
</dbReference>
<dbReference type="Gene3D" id="1.10.443.10">
    <property type="entry name" value="Intergrase catalytic core"/>
    <property type="match status" value="1"/>
</dbReference>
<evidence type="ECO:0000256" key="3">
    <source>
        <dbReference type="ARBA" id="ARBA00023125"/>
    </source>
</evidence>
<evidence type="ECO:0000256" key="4">
    <source>
        <dbReference type="ARBA" id="ARBA00023172"/>
    </source>
</evidence>
<dbReference type="CDD" id="cd00796">
    <property type="entry name" value="INT_Rci_Hp1_C"/>
    <property type="match status" value="1"/>
</dbReference>
<dbReference type="Pfam" id="PF00589">
    <property type="entry name" value="Phage_integrase"/>
    <property type="match status" value="1"/>
</dbReference>
<dbReference type="GO" id="GO:0006310">
    <property type="term" value="P:DNA recombination"/>
    <property type="evidence" value="ECO:0007669"/>
    <property type="project" value="UniProtKB-KW"/>
</dbReference>
<dbReference type="Pfam" id="PF13356">
    <property type="entry name" value="Arm-DNA-bind_3"/>
    <property type="match status" value="1"/>
</dbReference>
<dbReference type="InterPro" id="IPR038488">
    <property type="entry name" value="Integrase_DNA-bd_sf"/>
</dbReference>
<dbReference type="GO" id="GO:0015074">
    <property type="term" value="P:DNA integration"/>
    <property type="evidence" value="ECO:0007669"/>
    <property type="project" value="UniProtKB-KW"/>
</dbReference>
<comment type="caution">
    <text evidence="7">The sequence shown here is derived from an EMBL/GenBank/DDBJ whole genome shotgun (WGS) entry which is preliminary data.</text>
</comment>
<dbReference type="Proteomes" id="UP000197783">
    <property type="component" value="Unassembled WGS sequence"/>
</dbReference>
<evidence type="ECO:0000256" key="2">
    <source>
        <dbReference type="ARBA" id="ARBA00022908"/>
    </source>
</evidence>
<evidence type="ECO:0000313" key="8">
    <source>
        <dbReference type="Proteomes" id="UP000197783"/>
    </source>
</evidence>
<keyword evidence="2" id="KW-0229">DNA integration</keyword>
<dbReference type="RefSeq" id="WP_088334191.1">
    <property type="nucleotide sequence ID" value="NZ_NBBJ01000004.1"/>
</dbReference>
<dbReference type="InterPro" id="IPR002104">
    <property type="entry name" value="Integrase_catalytic"/>
</dbReference>
<dbReference type="AlphaFoldDB" id="A0A245ZGU3"/>
<dbReference type="InterPro" id="IPR025166">
    <property type="entry name" value="Integrase_DNA_bind_dom"/>
</dbReference>
<feature type="region of interest" description="Disordered" evidence="5">
    <location>
        <begin position="245"/>
        <end position="265"/>
    </location>
</feature>
<keyword evidence="4" id="KW-0233">DNA recombination</keyword>
<dbReference type="GO" id="GO:0003677">
    <property type="term" value="F:DNA binding"/>
    <property type="evidence" value="ECO:0007669"/>
    <property type="project" value="UniProtKB-KW"/>
</dbReference>
<dbReference type="Gene3D" id="3.30.160.390">
    <property type="entry name" value="Integrase, DNA-binding domain"/>
    <property type="match status" value="1"/>
</dbReference>
<dbReference type="PANTHER" id="PTHR30629:SF2">
    <property type="entry name" value="PROPHAGE INTEGRASE INTS-RELATED"/>
    <property type="match status" value="1"/>
</dbReference>
<evidence type="ECO:0000256" key="5">
    <source>
        <dbReference type="SAM" id="MobiDB-lite"/>
    </source>
</evidence>
<dbReference type="PANTHER" id="PTHR30629">
    <property type="entry name" value="PROPHAGE INTEGRASE"/>
    <property type="match status" value="1"/>
</dbReference>
<evidence type="ECO:0000313" key="7">
    <source>
        <dbReference type="EMBL" id="OWK28965.1"/>
    </source>
</evidence>
<feature type="domain" description="Tyr recombinase" evidence="6">
    <location>
        <begin position="218"/>
        <end position="415"/>
    </location>
</feature>
<evidence type="ECO:0000256" key="1">
    <source>
        <dbReference type="ARBA" id="ARBA00008857"/>
    </source>
</evidence>
<dbReference type="SUPFAM" id="SSF56349">
    <property type="entry name" value="DNA breaking-rejoining enzymes"/>
    <property type="match status" value="1"/>
</dbReference>
<keyword evidence="3" id="KW-0238">DNA-binding</keyword>
<protein>
    <submittedName>
        <fullName evidence="7">Putative prophage CPS-53 integrase</fullName>
    </submittedName>
</protein>
<sequence>MAVRKLTKTIVDTLENRTSDYVEWCGVLKGFGCRVRRSGSKTFIVQYRVGGRTSPVRKVTIGSHGKLTVEQARDAASKVLAKAELGEDVAGARAKQRAGMTMAQLCDEYVLNGCDTKKASTLATDKGRIERHIKPLLGRKRVGEVTRAHIDQFLRDVANGKTATDEKTVKHGRARVTGGKGAATRTVRLLGGIFSYAIERGYIETNPRHGVKLYKDGKGERFLSSGELRTLGEALREAETVGLPWRVSDGPNAKHRPKKGDDAREQISPSAVAAIRLLLLTGCRAGEILNLEWQHVDFERGFLNLPDSKTGAKKVMLGAPALEVLSNLPRVGRYVVPGADPKKPRSDLKRPWARIIAHAGLEGLRLHDLRHSFASVGAASGMGLPIVGKLLGHASSATTARYAHLADDPLRRASDSIAGTIAAALGVAPTATVIPLKGAA</sequence>
<accession>A0A245ZGU3</accession>
<dbReference type="Gene3D" id="1.10.150.130">
    <property type="match status" value="1"/>
</dbReference>
<dbReference type="PROSITE" id="PS51898">
    <property type="entry name" value="TYR_RECOMBINASE"/>
    <property type="match status" value="1"/>
</dbReference>
<name>A0A245ZGU3_9SPHN</name>
<keyword evidence="8" id="KW-1185">Reference proteome</keyword>
<dbReference type="InterPro" id="IPR050808">
    <property type="entry name" value="Phage_Integrase"/>
</dbReference>
<evidence type="ECO:0000259" key="6">
    <source>
        <dbReference type="PROSITE" id="PS51898"/>
    </source>
</evidence>
<dbReference type="EMBL" id="NBBJ01000004">
    <property type="protein sequence ID" value="OWK28965.1"/>
    <property type="molecule type" value="Genomic_DNA"/>
</dbReference>
<dbReference type="InterPro" id="IPR010998">
    <property type="entry name" value="Integrase_recombinase_N"/>
</dbReference>
<organism evidence="7 8">
    <name type="scientific">Sphingomonas mucosissima</name>
    <dbReference type="NCBI Taxonomy" id="370959"/>
    <lineage>
        <taxon>Bacteria</taxon>
        <taxon>Pseudomonadati</taxon>
        <taxon>Pseudomonadota</taxon>
        <taxon>Alphaproteobacteria</taxon>
        <taxon>Sphingomonadales</taxon>
        <taxon>Sphingomonadaceae</taxon>
        <taxon>Sphingomonas</taxon>
    </lineage>
</organism>